<evidence type="ECO:0000313" key="5">
    <source>
        <dbReference type="Proteomes" id="UP001472677"/>
    </source>
</evidence>
<evidence type="ECO:0000256" key="2">
    <source>
        <dbReference type="SAM" id="SignalP"/>
    </source>
</evidence>
<dbReference type="Proteomes" id="UP001472677">
    <property type="component" value="Unassembled WGS sequence"/>
</dbReference>
<protein>
    <recommendedName>
        <fullName evidence="3">Prolamin-like domain-containing protein</fullName>
    </recommendedName>
</protein>
<dbReference type="EMBL" id="JBBPBM010000043">
    <property type="protein sequence ID" value="KAK8523579.1"/>
    <property type="molecule type" value="Genomic_DNA"/>
</dbReference>
<reference evidence="4 5" key="1">
    <citation type="journal article" date="2024" name="G3 (Bethesda)">
        <title>Genome assembly of Hibiscus sabdariffa L. provides insights into metabolisms of medicinal natural products.</title>
        <authorList>
            <person name="Kim T."/>
        </authorList>
    </citation>
    <scope>NUCLEOTIDE SEQUENCE [LARGE SCALE GENOMIC DNA]</scope>
    <source>
        <strain evidence="4">TK-2024</strain>
        <tissue evidence="4">Old leaves</tissue>
    </source>
</reference>
<dbReference type="InterPro" id="IPR008502">
    <property type="entry name" value="Prolamin-like"/>
</dbReference>
<evidence type="ECO:0000313" key="4">
    <source>
        <dbReference type="EMBL" id="KAK8523579.1"/>
    </source>
</evidence>
<sequence>MSSQATIWLLLVATFTALFVQPSLADLARLLPPIPLGVIPNFPGQPLPPQEKAPKELECFSTLLNIPGCVTNIFDSIVSGQFDRIGSDCCKAFSAISVNCWPVMFDVGPSFPTSLKKYCARSGAAPSQA</sequence>
<proteinExistence type="predicted"/>
<organism evidence="4 5">
    <name type="scientific">Hibiscus sabdariffa</name>
    <name type="common">roselle</name>
    <dbReference type="NCBI Taxonomy" id="183260"/>
    <lineage>
        <taxon>Eukaryota</taxon>
        <taxon>Viridiplantae</taxon>
        <taxon>Streptophyta</taxon>
        <taxon>Embryophyta</taxon>
        <taxon>Tracheophyta</taxon>
        <taxon>Spermatophyta</taxon>
        <taxon>Magnoliopsida</taxon>
        <taxon>eudicotyledons</taxon>
        <taxon>Gunneridae</taxon>
        <taxon>Pentapetalae</taxon>
        <taxon>rosids</taxon>
        <taxon>malvids</taxon>
        <taxon>Malvales</taxon>
        <taxon>Malvaceae</taxon>
        <taxon>Malvoideae</taxon>
        <taxon>Hibiscus</taxon>
    </lineage>
</organism>
<feature type="chain" id="PRO_5045793891" description="Prolamin-like domain-containing protein" evidence="2">
    <location>
        <begin position="26"/>
        <end position="129"/>
    </location>
</feature>
<gene>
    <name evidence="4" type="ORF">V6N12_048096</name>
</gene>
<keyword evidence="5" id="KW-1185">Reference proteome</keyword>
<feature type="domain" description="Prolamin-like" evidence="3">
    <location>
        <begin position="58"/>
        <end position="119"/>
    </location>
</feature>
<accession>A0ABR2CUU9</accession>
<comment type="caution">
    <text evidence="4">The sequence shown here is derived from an EMBL/GenBank/DDBJ whole genome shotgun (WGS) entry which is preliminary data.</text>
</comment>
<dbReference type="Pfam" id="PF05617">
    <property type="entry name" value="Prolamin_like"/>
    <property type="match status" value="1"/>
</dbReference>
<dbReference type="PANTHER" id="PTHR31181">
    <property type="entry name" value="EGG CELL-SECRETED PROTEIN 1.4"/>
    <property type="match status" value="1"/>
</dbReference>
<feature type="signal peptide" evidence="2">
    <location>
        <begin position="1"/>
        <end position="25"/>
    </location>
</feature>
<dbReference type="PANTHER" id="PTHR31181:SF75">
    <property type="entry name" value="EGG CELL-SECRETED-LIKE PROTEIN (DUF1278)"/>
    <property type="match status" value="1"/>
</dbReference>
<name>A0ABR2CUU9_9ROSI</name>
<evidence type="ECO:0000259" key="3">
    <source>
        <dbReference type="Pfam" id="PF05617"/>
    </source>
</evidence>
<keyword evidence="1 2" id="KW-0732">Signal</keyword>
<evidence type="ECO:0000256" key="1">
    <source>
        <dbReference type="ARBA" id="ARBA00022729"/>
    </source>
</evidence>